<reference evidence="1 2" key="1">
    <citation type="submission" date="2019-12" db="EMBL/GenBank/DDBJ databases">
        <title>Spirosoma sp. HMF4905 genome sequencing and assembly.</title>
        <authorList>
            <person name="Kang H."/>
            <person name="Cha I."/>
            <person name="Kim H."/>
            <person name="Joh K."/>
        </authorList>
    </citation>
    <scope>NUCLEOTIDE SEQUENCE [LARGE SCALE GENOMIC DNA]</scope>
    <source>
        <strain evidence="1 2">HMF4905</strain>
    </source>
</reference>
<dbReference type="EMBL" id="WPIN01000009">
    <property type="protein sequence ID" value="MVM32953.1"/>
    <property type="molecule type" value="Genomic_DNA"/>
</dbReference>
<organism evidence="1 2">
    <name type="scientific">Spirosoma arboris</name>
    <dbReference type="NCBI Taxonomy" id="2682092"/>
    <lineage>
        <taxon>Bacteria</taxon>
        <taxon>Pseudomonadati</taxon>
        <taxon>Bacteroidota</taxon>
        <taxon>Cytophagia</taxon>
        <taxon>Cytophagales</taxon>
        <taxon>Cytophagaceae</taxon>
        <taxon>Spirosoma</taxon>
    </lineage>
</organism>
<name>A0A7K1SGS5_9BACT</name>
<proteinExistence type="predicted"/>
<dbReference type="RefSeq" id="WP_157587671.1">
    <property type="nucleotide sequence ID" value="NZ_WPIN01000009.1"/>
</dbReference>
<protein>
    <submittedName>
        <fullName evidence="1">Uncharacterized protein</fullName>
    </submittedName>
</protein>
<dbReference type="Proteomes" id="UP000436006">
    <property type="component" value="Unassembled WGS sequence"/>
</dbReference>
<evidence type="ECO:0000313" key="2">
    <source>
        <dbReference type="Proteomes" id="UP000436006"/>
    </source>
</evidence>
<evidence type="ECO:0000313" key="1">
    <source>
        <dbReference type="EMBL" id="MVM32953.1"/>
    </source>
</evidence>
<sequence length="71" mass="8185">MENYQSLASQVQSPVGQLKLKDSIRDMIRLQRDYQLSDELFWEVFNARVLLNEQIDVNAFLSDLNSPVAIA</sequence>
<comment type="caution">
    <text evidence="1">The sequence shown here is derived from an EMBL/GenBank/DDBJ whole genome shotgun (WGS) entry which is preliminary data.</text>
</comment>
<dbReference type="AlphaFoldDB" id="A0A7K1SGS5"/>
<accession>A0A7K1SGS5</accession>
<gene>
    <name evidence="1" type="ORF">GO755_23130</name>
</gene>
<keyword evidence="2" id="KW-1185">Reference proteome</keyword>